<proteinExistence type="predicted"/>
<reference evidence="2 3" key="1">
    <citation type="journal article" date="2018" name="Nat. Ecol. Evol.">
        <title>Pezizomycetes genomes reveal the molecular basis of ectomycorrhizal truffle lifestyle.</title>
        <authorList>
            <person name="Murat C."/>
            <person name="Payen T."/>
            <person name="Noel B."/>
            <person name="Kuo A."/>
            <person name="Morin E."/>
            <person name="Chen J."/>
            <person name="Kohler A."/>
            <person name="Krizsan K."/>
            <person name="Balestrini R."/>
            <person name="Da Silva C."/>
            <person name="Montanini B."/>
            <person name="Hainaut M."/>
            <person name="Levati E."/>
            <person name="Barry K.W."/>
            <person name="Belfiori B."/>
            <person name="Cichocki N."/>
            <person name="Clum A."/>
            <person name="Dockter R.B."/>
            <person name="Fauchery L."/>
            <person name="Guy J."/>
            <person name="Iotti M."/>
            <person name="Le Tacon F."/>
            <person name="Lindquist E.A."/>
            <person name="Lipzen A."/>
            <person name="Malagnac F."/>
            <person name="Mello A."/>
            <person name="Molinier V."/>
            <person name="Miyauchi S."/>
            <person name="Poulain J."/>
            <person name="Riccioni C."/>
            <person name="Rubini A."/>
            <person name="Sitrit Y."/>
            <person name="Splivallo R."/>
            <person name="Traeger S."/>
            <person name="Wang M."/>
            <person name="Zifcakova L."/>
            <person name="Wipf D."/>
            <person name="Zambonelli A."/>
            <person name="Paolocci F."/>
            <person name="Nowrousian M."/>
            <person name="Ottonello S."/>
            <person name="Baldrian P."/>
            <person name="Spatafora J.W."/>
            <person name="Henrissat B."/>
            <person name="Nagy L.G."/>
            <person name="Aury J.M."/>
            <person name="Wincker P."/>
            <person name="Grigoriev I.V."/>
            <person name="Bonfante P."/>
            <person name="Martin F.M."/>
        </authorList>
    </citation>
    <scope>NUCLEOTIDE SEQUENCE [LARGE SCALE GENOMIC DNA]</scope>
    <source>
        <strain evidence="2 3">CCBAS932</strain>
    </source>
</reference>
<name>A0A3N4KF09_9PEZI</name>
<feature type="region of interest" description="Disordered" evidence="1">
    <location>
        <begin position="1"/>
        <end position="23"/>
    </location>
</feature>
<dbReference type="InParanoid" id="A0A3N4KF09"/>
<evidence type="ECO:0000313" key="2">
    <source>
        <dbReference type="EMBL" id="RPB09070.1"/>
    </source>
</evidence>
<sequence length="154" mass="17359">MGTASHHPAEAPRPPPPQPLKIVTTRHPAPVEATRPTPATHSQIYRPPFRPVILFDNRMVFNFFRPDNLQVRTVVSMRDITENGTKGPSWTKLLEILGEKEGLFDVEKDFMVVAECVVQGEREFLAALQWASNLPAQGKNFVVSIYKLGERVWG</sequence>
<keyword evidence="3" id="KW-1185">Reference proteome</keyword>
<dbReference type="Proteomes" id="UP000277580">
    <property type="component" value="Unassembled WGS sequence"/>
</dbReference>
<accession>A0A3N4KF09</accession>
<dbReference type="EMBL" id="ML119156">
    <property type="protein sequence ID" value="RPB09070.1"/>
    <property type="molecule type" value="Genomic_DNA"/>
</dbReference>
<dbReference type="OrthoDB" id="10341541at2759"/>
<gene>
    <name evidence="2" type="ORF">P167DRAFT_538851</name>
</gene>
<evidence type="ECO:0000256" key="1">
    <source>
        <dbReference type="SAM" id="MobiDB-lite"/>
    </source>
</evidence>
<organism evidence="2 3">
    <name type="scientific">Morchella conica CCBAS932</name>
    <dbReference type="NCBI Taxonomy" id="1392247"/>
    <lineage>
        <taxon>Eukaryota</taxon>
        <taxon>Fungi</taxon>
        <taxon>Dikarya</taxon>
        <taxon>Ascomycota</taxon>
        <taxon>Pezizomycotina</taxon>
        <taxon>Pezizomycetes</taxon>
        <taxon>Pezizales</taxon>
        <taxon>Morchellaceae</taxon>
        <taxon>Morchella</taxon>
    </lineage>
</organism>
<protein>
    <submittedName>
        <fullName evidence="2">Uncharacterized protein</fullName>
    </submittedName>
</protein>
<evidence type="ECO:0000313" key="3">
    <source>
        <dbReference type="Proteomes" id="UP000277580"/>
    </source>
</evidence>
<dbReference type="AlphaFoldDB" id="A0A3N4KF09"/>